<dbReference type="Proteomes" id="UP001054821">
    <property type="component" value="Chromosome 3"/>
</dbReference>
<proteinExistence type="predicted"/>
<protein>
    <submittedName>
        <fullName evidence="2">Uncharacterized protein</fullName>
    </submittedName>
</protein>
<accession>A0AAD4WBT5</accession>
<feature type="compositionally biased region" description="Basic and acidic residues" evidence="1">
    <location>
        <begin position="1"/>
        <end position="16"/>
    </location>
</feature>
<dbReference type="AlphaFoldDB" id="A0AAD4WBT5"/>
<evidence type="ECO:0000313" key="2">
    <source>
        <dbReference type="EMBL" id="KAI5339271.1"/>
    </source>
</evidence>
<gene>
    <name evidence="2" type="ORF">L3X38_018543</name>
</gene>
<evidence type="ECO:0000256" key="1">
    <source>
        <dbReference type="SAM" id="MobiDB-lite"/>
    </source>
</evidence>
<reference evidence="2 3" key="1">
    <citation type="journal article" date="2022" name="G3 (Bethesda)">
        <title>Whole-genome sequence and methylome profiling of the almond [Prunus dulcis (Mill.) D.A. Webb] cultivar 'Nonpareil'.</title>
        <authorList>
            <person name="D'Amico-Willman K.M."/>
            <person name="Ouma W.Z."/>
            <person name="Meulia T."/>
            <person name="Sideli G.M."/>
            <person name="Gradziel T.M."/>
            <person name="Fresnedo-Ramirez J."/>
        </authorList>
    </citation>
    <scope>NUCLEOTIDE SEQUENCE [LARGE SCALE GENOMIC DNA]</scope>
    <source>
        <strain evidence="2">Clone GOH B32 T37-40</strain>
    </source>
</reference>
<name>A0AAD4WBT5_PRUDU</name>
<keyword evidence="3" id="KW-1185">Reference proteome</keyword>
<feature type="region of interest" description="Disordered" evidence="1">
    <location>
        <begin position="1"/>
        <end position="21"/>
    </location>
</feature>
<sequence length="218" mass="24111">MIKDKAQPSDPEERVQGPRVQIQDRSLSGQWSSFIGEGESSLLRVFRCGTPLTLLRVVTYDNASLAKRMKLPARCVALAITFFHIASIGQVSRWSEVLQVMGIESAAQPLPNDKGGLGSFMEALFALLIWVLGLKAEGCEAFGSSESRLRQRQVSACFVTALARGLLQFSKVKKWGRKRLRNLCIALTERQGSFEKSLRPYGIGAVQGYGKGLHDHWS</sequence>
<evidence type="ECO:0000313" key="3">
    <source>
        <dbReference type="Proteomes" id="UP001054821"/>
    </source>
</evidence>
<dbReference type="EMBL" id="JAJFAZ020000003">
    <property type="protein sequence ID" value="KAI5339271.1"/>
    <property type="molecule type" value="Genomic_DNA"/>
</dbReference>
<comment type="caution">
    <text evidence="2">The sequence shown here is derived from an EMBL/GenBank/DDBJ whole genome shotgun (WGS) entry which is preliminary data.</text>
</comment>
<organism evidence="2 3">
    <name type="scientific">Prunus dulcis</name>
    <name type="common">Almond</name>
    <name type="synonym">Amygdalus dulcis</name>
    <dbReference type="NCBI Taxonomy" id="3755"/>
    <lineage>
        <taxon>Eukaryota</taxon>
        <taxon>Viridiplantae</taxon>
        <taxon>Streptophyta</taxon>
        <taxon>Embryophyta</taxon>
        <taxon>Tracheophyta</taxon>
        <taxon>Spermatophyta</taxon>
        <taxon>Magnoliopsida</taxon>
        <taxon>eudicotyledons</taxon>
        <taxon>Gunneridae</taxon>
        <taxon>Pentapetalae</taxon>
        <taxon>rosids</taxon>
        <taxon>fabids</taxon>
        <taxon>Rosales</taxon>
        <taxon>Rosaceae</taxon>
        <taxon>Amygdaloideae</taxon>
        <taxon>Amygdaleae</taxon>
        <taxon>Prunus</taxon>
    </lineage>
</organism>